<feature type="domain" description="Putative auto-transporter adhesin head GIN" evidence="1">
    <location>
        <begin position="53"/>
        <end position="180"/>
    </location>
</feature>
<protein>
    <recommendedName>
        <fullName evidence="1">Putative auto-transporter adhesin head GIN domain-containing protein</fullName>
    </recommendedName>
</protein>
<dbReference type="RefSeq" id="WP_051315518.1">
    <property type="nucleotide sequence ID" value="NZ_BMWP01000007.1"/>
</dbReference>
<sequence>MHRIEFHHFKSNVLKKIVIVLLLLVNVAAYGQRQPKIKGNRNVIEVKEDLPFFNAIILEDDLDVNLKSGQIHGYEIEADDNLVDVLRFTVENETLRISSFYNITRKKKLNITVIFDQLHHITINNGKILTKDTFFTDALRVDMNANAKADLSVNTAYLDIHMDEKSSGDFRMEGDTLNINLKDKAKLKLYAVARATNIELVKNASAFLEGASAQVQFNLMDNASLKANKLEVDHIVASLDGNASAEVNVTNVLELFASGSSKTHVYGDGKIDLQEFLDTSELYRRK</sequence>
<proteinExistence type="predicted"/>
<reference evidence="2" key="2">
    <citation type="submission" date="2020-09" db="EMBL/GenBank/DDBJ databases">
        <authorList>
            <person name="Sun Q."/>
            <person name="Kim S."/>
        </authorList>
    </citation>
    <scope>NUCLEOTIDE SEQUENCE</scope>
    <source>
        <strain evidence="2">KCTC 12113</strain>
    </source>
</reference>
<evidence type="ECO:0000313" key="3">
    <source>
        <dbReference type="Proteomes" id="UP000634668"/>
    </source>
</evidence>
<evidence type="ECO:0000259" key="1">
    <source>
        <dbReference type="Pfam" id="PF10988"/>
    </source>
</evidence>
<gene>
    <name evidence="2" type="ORF">GCM10007383_13760</name>
</gene>
<evidence type="ECO:0000313" key="2">
    <source>
        <dbReference type="EMBL" id="GGW29764.1"/>
    </source>
</evidence>
<dbReference type="Gene3D" id="2.160.20.120">
    <property type="match status" value="1"/>
</dbReference>
<keyword evidence="3" id="KW-1185">Reference proteome</keyword>
<dbReference type="EMBL" id="BMWP01000007">
    <property type="protein sequence ID" value="GGW29764.1"/>
    <property type="molecule type" value="Genomic_DNA"/>
</dbReference>
<organism evidence="2 3">
    <name type="scientific">Arenibacter certesii</name>
    <dbReference type="NCBI Taxonomy" id="228955"/>
    <lineage>
        <taxon>Bacteria</taxon>
        <taxon>Pseudomonadati</taxon>
        <taxon>Bacteroidota</taxon>
        <taxon>Flavobacteriia</taxon>
        <taxon>Flavobacteriales</taxon>
        <taxon>Flavobacteriaceae</taxon>
        <taxon>Arenibacter</taxon>
    </lineage>
</organism>
<comment type="caution">
    <text evidence="2">The sequence shown here is derived from an EMBL/GenBank/DDBJ whole genome shotgun (WGS) entry which is preliminary data.</text>
</comment>
<reference evidence="2" key="1">
    <citation type="journal article" date="2014" name="Int. J. Syst. Evol. Microbiol.">
        <title>Complete genome sequence of Corynebacterium casei LMG S-19264T (=DSM 44701T), isolated from a smear-ripened cheese.</title>
        <authorList>
            <consortium name="US DOE Joint Genome Institute (JGI-PGF)"/>
            <person name="Walter F."/>
            <person name="Albersmeier A."/>
            <person name="Kalinowski J."/>
            <person name="Ruckert C."/>
        </authorList>
    </citation>
    <scope>NUCLEOTIDE SEQUENCE</scope>
    <source>
        <strain evidence="2">KCTC 12113</strain>
    </source>
</reference>
<dbReference type="Pfam" id="PF10988">
    <property type="entry name" value="DUF2807"/>
    <property type="match status" value="1"/>
</dbReference>
<dbReference type="Proteomes" id="UP000634668">
    <property type="component" value="Unassembled WGS sequence"/>
</dbReference>
<dbReference type="AlphaFoldDB" id="A0A918MK38"/>
<dbReference type="InterPro" id="IPR021255">
    <property type="entry name" value="DUF2807"/>
</dbReference>
<name>A0A918MK38_9FLAO</name>
<accession>A0A918MK38</accession>